<dbReference type="EMBL" id="FLQW01002282">
    <property type="protein sequence ID" value="SBS92885.1"/>
    <property type="molecule type" value="Genomic_DNA"/>
</dbReference>
<dbReference type="Proteomes" id="UP000078597">
    <property type="component" value="Unassembled WGS sequence"/>
</dbReference>
<evidence type="ECO:0000313" key="1">
    <source>
        <dbReference type="EMBL" id="SBS92885.1"/>
    </source>
</evidence>
<name>A0A1A8WL50_PLAMA</name>
<organism evidence="1 2">
    <name type="scientific">Plasmodium malariae</name>
    <dbReference type="NCBI Taxonomy" id="5858"/>
    <lineage>
        <taxon>Eukaryota</taxon>
        <taxon>Sar</taxon>
        <taxon>Alveolata</taxon>
        <taxon>Apicomplexa</taxon>
        <taxon>Aconoidasida</taxon>
        <taxon>Haemosporida</taxon>
        <taxon>Plasmodiidae</taxon>
        <taxon>Plasmodium</taxon>
        <taxon>Plasmodium (Plasmodium)</taxon>
    </lineage>
</organism>
<evidence type="ECO:0000313" key="2">
    <source>
        <dbReference type="Proteomes" id="UP000078597"/>
    </source>
</evidence>
<gene>
    <name evidence="1" type="ORF">PMALA_037630</name>
</gene>
<sequence length="279" mass="32980">MKIDKDVILDNELKTRNTLTIPRETLLKNLFVRKLMSKELDDILLGNEINTEYSWYIKFLNKIFINTYYCLPKKDGILKKKDLINKNHAINKSVIKNKYSLSHENDSLKKSDMEKENNLSHTIILIKDIDVINKNELLKKRDSFREIDRTKDTDVPREKKIMHLYIFSCIWCTGNSIILKEPRGILRSVGRSTLKKFSNFDTCGVKKVPDESYYSGESFGLKCLIIWGMFPFFYPEKKYELNFQHNLKKKLLTHLNEAKSHNKLIKWKKRYTSKISTSL</sequence>
<protein>
    <submittedName>
        <fullName evidence="1">Uncharacterized protein</fullName>
    </submittedName>
</protein>
<accession>A0A1A8WL50</accession>
<reference evidence="2" key="1">
    <citation type="submission" date="2016-05" db="EMBL/GenBank/DDBJ databases">
        <authorList>
            <person name="Naeem Raeece"/>
        </authorList>
    </citation>
    <scope>NUCLEOTIDE SEQUENCE [LARGE SCALE GENOMIC DNA]</scope>
</reference>
<proteinExistence type="predicted"/>
<dbReference type="AlphaFoldDB" id="A0A1A8WL50"/>